<evidence type="ECO:0000259" key="1">
    <source>
        <dbReference type="Pfam" id="PF03724"/>
    </source>
</evidence>
<dbReference type="InterPro" id="IPR053147">
    <property type="entry name" value="Hsp_HslJ-like"/>
</dbReference>
<evidence type="ECO:0000313" key="3">
    <source>
        <dbReference type="Proteomes" id="UP000433652"/>
    </source>
</evidence>
<keyword evidence="3" id="KW-1185">Reference proteome</keyword>
<organism evidence="2 3">
    <name type="scientific">Croceibacterium salegens</name>
    <dbReference type="NCBI Taxonomy" id="1737568"/>
    <lineage>
        <taxon>Bacteria</taxon>
        <taxon>Pseudomonadati</taxon>
        <taxon>Pseudomonadota</taxon>
        <taxon>Alphaproteobacteria</taxon>
        <taxon>Sphingomonadales</taxon>
        <taxon>Erythrobacteraceae</taxon>
        <taxon>Croceibacterium</taxon>
    </lineage>
</organism>
<dbReference type="AlphaFoldDB" id="A0A6I4SWS9"/>
<dbReference type="EMBL" id="WTYM01000047">
    <property type="protein sequence ID" value="MXO60303.1"/>
    <property type="molecule type" value="Genomic_DNA"/>
</dbReference>
<proteinExistence type="predicted"/>
<dbReference type="OrthoDB" id="5489750at2"/>
<dbReference type="PANTHER" id="PTHR35535">
    <property type="entry name" value="HEAT SHOCK PROTEIN HSLJ"/>
    <property type="match status" value="1"/>
</dbReference>
<accession>A0A6I4SWS9</accession>
<protein>
    <submittedName>
        <fullName evidence="2">META domain-containing protein</fullName>
    </submittedName>
</protein>
<dbReference type="PANTHER" id="PTHR35535:SF1">
    <property type="entry name" value="HEAT SHOCK PROTEIN HSLJ"/>
    <property type="match status" value="1"/>
</dbReference>
<sequence>MKTNLRYVVRATISGPDGQLSWTTDRAYPVDPEKREQDVGTLELVRVASNGASGAGLPGDSYRVEDIDRTGVIDNSNVTVMFGSDGTVSGSTGCNTFTGKYTVDGATLSIGPLAMTRRACIPALGEQETRFVKVLQDVSSWFIDRGGRLVLRTGDGRSLTAAL</sequence>
<evidence type="ECO:0000313" key="2">
    <source>
        <dbReference type="EMBL" id="MXO60303.1"/>
    </source>
</evidence>
<feature type="domain" description="DUF306" evidence="1">
    <location>
        <begin position="56"/>
        <end position="159"/>
    </location>
</feature>
<dbReference type="Pfam" id="PF03724">
    <property type="entry name" value="META"/>
    <property type="match status" value="1"/>
</dbReference>
<dbReference type="Proteomes" id="UP000433652">
    <property type="component" value="Unassembled WGS sequence"/>
</dbReference>
<dbReference type="Gene3D" id="2.40.128.270">
    <property type="match status" value="1"/>
</dbReference>
<dbReference type="InterPro" id="IPR005184">
    <property type="entry name" value="DUF306_Meta_HslJ"/>
</dbReference>
<name>A0A6I4SWS9_9SPHN</name>
<reference evidence="2 3" key="1">
    <citation type="submission" date="2019-12" db="EMBL/GenBank/DDBJ databases">
        <title>Genomic-based taxomic classification of the family Erythrobacteraceae.</title>
        <authorList>
            <person name="Xu L."/>
        </authorList>
    </citation>
    <scope>NUCLEOTIDE SEQUENCE [LARGE SCALE GENOMIC DNA]</scope>
    <source>
        <strain evidence="2 3">MCCC 1K01500</strain>
    </source>
</reference>
<comment type="caution">
    <text evidence="2">The sequence shown here is derived from an EMBL/GenBank/DDBJ whole genome shotgun (WGS) entry which is preliminary data.</text>
</comment>
<dbReference type="InterPro" id="IPR038670">
    <property type="entry name" value="HslJ-like_sf"/>
</dbReference>
<gene>
    <name evidence="2" type="ORF">GRI89_12215</name>
</gene>